<proteinExistence type="predicted"/>
<dbReference type="AlphaFoldDB" id="A0A9N7V7B8"/>
<reference evidence="2" key="1">
    <citation type="submission" date="2020-03" db="EMBL/GenBank/DDBJ databases">
        <authorList>
            <person name="Weist P."/>
        </authorList>
    </citation>
    <scope>NUCLEOTIDE SEQUENCE</scope>
</reference>
<protein>
    <submittedName>
        <fullName evidence="2">Uncharacterized protein</fullName>
    </submittedName>
</protein>
<keyword evidence="3" id="KW-1185">Reference proteome</keyword>
<accession>A0A9N7V7B8</accession>
<feature type="compositionally biased region" description="Basic and acidic residues" evidence="1">
    <location>
        <begin position="89"/>
        <end position="110"/>
    </location>
</feature>
<evidence type="ECO:0000313" key="2">
    <source>
        <dbReference type="EMBL" id="CAB1444115.1"/>
    </source>
</evidence>
<gene>
    <name evidence="2" type="ORF">PLEPLA_LOCUS31831</name>
</gene>
<evidence type="ECO:0000256" key="1">
    <source>
        <dbReference type="SAM" id="MobiDB-lite"/>
    </source>
</evidence>
<dbReference type="EMBL" id="CADEAL010003290">
    <property type="protein sequence ID" value="CAB1444115.1"/>
    <property type="molecule type" value="Genomic_DNA"/>
</dbReference>
<dbReference type="Proteomes" id="UP001153269">
    <property type="component" value="Unassembled WGS sequence"/>
</dbReference>
<evidence type="ECO:0000313" key="3">
    <source>
        <dbReference type="Proteomes" id="UP001153269"/>
    </source>
</evidence>
<comment type="caution">
    <text evidence="2">The sequence shown here is derived from an EMBL/GenBank/DDBJ whole genome shotgun (WGS) entry which is preliminary data.</text>
</comment>
<organism evidence="2 3">
    <name type="scientific">Pleuronectes platessa</name>
    <name type="common">European plaice</name>
    <dbReference type="NCBI Taxonomy" id="8262"/>
    <lineage>
        <taxon>Eukaryota</taxon>
        <taxon>Metazoa</taxon>
        <taxon>Chordata</taxon>
        <taxon>Craniata</taxon>
        <taxon>Vertebrata</taxon>
        <taxon>Euteleostomi</taxon>
        <taxon>Actinopterygii</taxon>
        <taxon>Neopterygii</taxon>
        <taxon>Teleostei</taxon>
        <taxon>Neoteleostei</taxon>
        <taxon>Acanthomorphata</taxon>
        <taxon>Carangaria</taxon>
        <taxon>Pleuronectiformes</taxon>
        <taxon>Pleuronectoidei</taxon>
        <taxon>Pleuronectidae</taxon>
        <taxon>Pleuronectes</taxon>
    </lineage>
</organism>
<sequence>MSSCSGLWKRSCCWRLVRGFGSGSSVPGSDTDTEDRPGRRRGGKPPQRLRKEEHPSPIEYVDESPLLTFPPDGAVPRVTSRGGPLVVIGDERRREETGRDSARTKSLQREEESEAGEMCRFQAGTTLLQHQQNLLVLCRLKGELNVTTS</sequence>
<feature type="region of interest" description="Disordered" evidence="1">
    <location>
        <begin position="19"/>
        <end position="112"/>
    </location>
</feature>
<name>A0A9N7V7B8_PLEPL</name>